<protein>
    <submittedName>
        <fullName evidence="2">Uncharacterized protein</fullName>
    </submittedName>
</protein>
<reference evidence="2" key="1">
    <citation type="submission" date="2014-09" db="EMBL/GenBank/DDBJ databases">
        <authorList>
            <person name="Magalhaes I.L.F."/>
            <person name="Oliveira U."/>
            <person name="Santos F.R."/>
            <person name="Vidigal T.H.D.A."/>
            <person name="Brescovit A.D."/>
            <person name="Santos A.J."/>
        </authorList>
    </citation>
    <scope>NUCLEOTIDE SEQUENCE</scope>
</reference>
<accession>A0A0K8TD37</accession>
<organism evidence="2">
    <name type="scientific">Lygus hesperus</name>
    <name type="common">Western plant bug</name>
    <dbReference type="NCBI Taxonomy" id="30085"/>
    <lineage>
        <taxon>Eukaryota</taxon>
        <taxon>Metazoa</taxon>
        <taxon>Ecdysozoa</taxon>
        <taxon>Arthropoda</taxon>
        <taxon>Hexapoda</taxon>
        <taxon>Insecta</taxon>
        <taxon>Pterygota</taxon>
        <taxon>Neoptera</taxon>
        <taxon>Paraneoptera</taxon>
        <taxon>Hemiptera</taxon>
        <taxon>Heteroptera</taxon>
        <taxon>Panheteroptera</taxon>
        <taxon>Cimicomorpha</taxon>
        <taxon>Miridae</taxon>
        <taxon>Mirini</taxon>
        <taxon>Lygus</taxon>
    </lineage>
</organism>
<evidence type="ECO:0000313" key="2">
    <source>
        <dbReference type="EMBL" id="JAG63321.1"/>
    </source>
</evidence>
<evidence type="ECO:0000256" key="1">
    <source>
        <dbReference type="SAM" id="MobiDB-lite"/>
    </source>
</evidence>
<name>A0A0K8TD37_LYGHE</name>
<feature type="non-terminal residue" evidence="2">
    <location>
        <position position="114"/>
    </location>
</feature>
<feature type="region of interest" description="Disordered" evidence="1">
    <location>
        <begin position="30"/>
        <end position="114"/>
    </location>
</feature>
<feature type="compositionally biased region" description="Basic residues" evidence="1">
    <location>
        <begin position="55"/>
        <end position="67"/>
    </location>
</feature>
<feature type="compositionally biased region" description="Basic and acidic residues" evidence="1">
    <location>
        <begin position="77"/>
        <end position="90"/>
    </location>
</feature>
<dbReference type="AlphaFoldDB" id="A0A0K8TD37"/>
<proteinExistence type="predicted"/>
<feature type="non-terminal residue" evidence="2">
    <location>
        <position position="1"/>
    </location>
</feature>
<dbReference type="EMBL" id="GBRD01002500">
    <property type="protein sequence ID" value="JAG63321.1"/>
    <property type="molecule type" value="Transcribed_RNA"/>
</dbReference>
<sequence length="114" mass="12920">PQRRHYSSLERKPHGEGVIVLLRVVGRCKTAGDEQEMSQEEIRSRGRHFQPLLRGGRHGTRNRRRSVRTNGVPDEATSSRKNDGGRKENDGFSNDKNQPEMETGVPELVTSRDS</sequence>